<proteinExistence type="predicted"/>
<dbReference type="Proteomes" id="UP001501367">
    <property type="component" value="Unassembled WGS sequence"/>
</dbReference>
<keyword evidence="2" id="KW-1185">Reference proteome</keyword>
<comment type="caution">
    <text evidence="1">The sequence shown here is derived from an EMBL/GenBank/DDBJ whole genome shotgun (WGS) entry which is preliminary data.</text>
</comment>
<dbReference type="GO" id="GO:0016829">
    <property type="term" value="F:lyase activity"/>
    <property type="evidence" value="ECO:0007669"/>
    <property type="project" value="UniProtKB-KW"/>
</dbReference>
<sequence length="258" mass="29285">MTTRFEEFKKLHYNEIPLLLGNVWNVQSALQYEKLGFKALGTSSAAIASDLGYEDGENMPFEDYFFMIRRIKSAVKIPLSIDLEAGYGDTVEEIVANILRLHEIGIVGINIEDSVVINSKREITETESFAAKLKSIAENLKKKDIGMFINVRSDVFLLDFPNKIEESKYRLKQYEMAGVDGIFLPCITNENDIKEIAETTKLPLNVMCMPNLPNFEKLTLLGVKRISIGNFANAFLNKQLEKVTLQLLERNSFSPIFE</sequence>
<evidence type="ECO:0000313" key="2">
    <source>
        <dbReference type="Proteomes" id="UP001501367"/>
    </source>
</evidence>
<dbReference type="Pfam" id="PF13714">
    <property type="entry name" value="PEP_mutase"/>
    <property type="match status" value="1"/>
</dbReference>
<dbReference type="InterPro" id="IPR039556">
    <property type="entry name" value="ICL/PEPM"/>
</dbReference>
<dbReference type="EMBL" id="BAABDT010000007">
    <property type="protein sequence ID" value="GAA3752541.1"/>
    <property type="molecule type" value="Genomic_DNA"/>
</dbReference>
<dbReference type="Gene3D" id="3.20.20.60">
    <property type="entry name" value="Phosphoenolpyruvate-binding domains"/>
    <property type="match status" value="1"/>
</dbReference>
<evidence type="ECO:0000313" key="1">
    <source>
        <dbReference type="EMBL" id="GAA3752541.1"/>
    </source>
</evidence>
<dbReference type="InterPro" id="IPR015813">
    <property type="entry name" value="Pyrv/PenolPyrv_kinase-like_dom"/>
</dbReference>
<keyword evidence="1" id="KW-0456">Lyase</keyword>
<dbReference type="SUPFAM" id="SSF51621">
    <property type="entry name" value="Phosphoenolpyruvate/pyruvate domain"/>
    <property type="match status" value="1"/>
</dbReference>
<organism evidence="1 2">
    <name type="scientific">Flavobacterium ginsengisoli</name>
    <dbReference type="NCBI Taxonomy" id="871694"/>
    <lineage>
        <taxon>Bacteria</taxon>
        <taxon>Pseudomonadati</taxon>
        <taxon>Bacteroidota</taxon>
        <taxon>Flavobacteriia</taxon>
        <taxon>Flavobacteriales</taxon>
        <taxon>Flavobacteriaceae</taxon>
        <taxon>Flavobacterium</taxon>
    </lineage>
</organism>
<reference evidence="2" key="1">
    <citation type="journal article" date="2019" name="Int. J. Syst. Evol. Microbiol.">
        <title>The Global Catalogue of Microorganisms (GCM) 10K type strain sequencing project: providing services to taxonomists for standard genome sequencing and annotation.</title>
        <authorList>
            <consortium name="The Broad Institute Genomics Platform"/>
            <consortium name="The Broad Institute Genome Sequencing Center for Infectious Disease"/>
            <person name="Wu L."/>
            <person name="Ma J."/>
        </authorList>
    </citation>
    <scope>NUCLEOTIDE SEQUENCE [LARGE SCALE GENOMIC DNA]</scope>
    <source>
        <strain evidence="2">JCM 17336</strain>
    </source>
</reference>
<gene>
    <name evidence="1" type="ORF">GCM10022422_42580</name>
</gene>
<accession>A0ABP7G0N2</accession>
<dbReference type="RefSeq" id="WP_345160359.1">
    <property type="nucleotide sequence ID" value="NZ_BAABDT010000007.1"/>
</dbReference>
<dbReference type="CDD" id="cd00377">
    <property type="entry name" value="ICL_PEPM"/>
    <property type="match status" value="1"/>
</dbReference>
<dbReference type="PANTHER" id="PTHR42905:SF16">
    <property type="entry name" value="CARBOXYPHOSPHONOENOLPYRUVATE PHOSPHONOMUTASE-LIKE PROTEIN (AFU_ORTHOLOGUE AFUA_5G07230)"/>
    <property type="match status" value="1"/>
</dbReference>
<name>A0ABP7G0N2_9FLAO</name>
<dbReference type="PANTHER" id="PTHR42905">
    <property type="entry name" value="PHOSPHOENOLPYRUVATE CARBOXYLASE"/>
    <property type="match status" value="1"/>
</dbReference>
<protein>
    <submittedName>
        <fullName evidence="1">Isocitrate lyase/phosphoenolpyruvate mutase family protein</fullName>
    </submittedName>
</protein>
<dbReference type="InterPro" id="IPR040442">
    <property type="entry name" value="Pyrv_kinase-like_dom_sf"/>
</dbReference>